<name>A0A6B0SUR2_9EURY</name>
<reference evidence="2 3" key="1">
    <citation type="submission" date="2019-12" db="EMBL/GenBank/DDBJ databases">
        <title>Isolation and characterization of three novel carbon monoxide-oxidizing members of Halobacteria from salione crusts and soils.</title>
        <authorList>
            <person name="Myers M.R."/>
            <person name="King G.M."/>
        </authorList>
    </citation>
    <scope>NUCLEOTIDE SEQUENCE [LARGE SCALE GENOMIC DNA]</scope>
    <source>
        <strain evidence="2 3">WSA2</strain>
    </source>
</reference>
<proteinExistence type="predicted"/>
<protein>
    <submittedName>
        <fullName evidence="2">Uncharacterized protein</fullName>
    </submittedName>
</protein>
<dbReference type="AlphaFoldDB" id="A0A6B0SUR2"/>
<evidence type="ECO:0000313" key="3">
    <source>
        <dbReference type="Proteomes" id="UP000437065"/>
    </source>
</evidence>
<feature type="compositionally biased region" description="Polar residues" evidence="1">
    <location>
        <begin position="23"/>
        <end position="40"/>
    </location>
</feature>
<keyword evidence="3" id="KW-1185">Reference proteome</keyword>
<dbReference type="Proteomes" id="UP000437065">
    <property type="component" value="Unassembled WGS sequence"/>
</dbReference>
<evidence type="ECO:0000313" key="2">
    <source>
        <dbReference type="EMBL" id="MXR40421.1"/>
    </source>
</evidence>
<accession>A0A6B0SUR2</accession>
<comment type="caution">
    <text evidence="2">The sequence shown here is derived from an EMBL/GenBank/DDBJ whole genome shotgun (WGS) entry which is preliminary data.</text>
</comment>
<organism evidence="2 3">
    <name type="scientific">Halobaculum saliterrae</name>
    <dbReference type="NCBI Taxonomy" id="2073113"/>
    <lineage>
        <taxon>Archaea</taxon>
        <taxon>Methanobacteriati</taxon>
        <taxon>Methanobacteriota</taxon>
        <taxon>Stenosarchaea group</taxon>
        <taxon>Halobacteria</taxon>
        <taxon>Halobacteriales</taxon>
        <taxon>Haloferacaceae</taxon>
        <taxon>Halobaculum</taxon>
    </lineage>
</organism>
<dbReference type="OrthoDB" id="336678at2157"/>
<dbReference type="PROSITE" id="PS51257">
    <property type="entry name" value="PROKAR_LIPOPROTEIN"/>
    <property type="match status" value="1"/>
</dbReference>
<dbReference type="RefSeq" id="WP_159663500.1">
    <property type="nucleotide sequence ID" value="NZ_WUUS01000002.1"/>
</dbReference>
<feature type="region of interest" description="Disordered" evidence="1">
    <location>
        <begin position="22"/>
        <end position="72"/>
    </location>
</feature>
<dbReference type="EMBL" id="WUUS01000002">
    <property type="protein sequence ID" value="MXR40421.1"/>
    <property type="molecule type" value="Genomic_DNA"/>
</dbReference>
<evidence type="ECO:0000256" key="1">
    <source>
        <dbReference type="SAM" id="MobiDB-lite"/>
    </source>
</evidence>
<gene>
    <name evidence="2" type="ORF">GRX01_03495</name>
</gene>
<sequence>MRRRGFLRTGLVTGLSIGLAGCNANTDDPSDSATSTPPTQESDEQISQETVTQQEDGTEEQPTEEAPTTSNRYFFKDETGALGHLADDNIPDNSNHVITNEMTDAEFREMQRNDRQYPEGLEQGQITMSVDKMITRAEEIYQKPTEHLDTERAETLGVNLTDEDDEITFTRALIKASQEAGVDSSGLANIVVANIAEDAINQIQPGFNGYKLSTLPATEAIDPASQGHAGGVRETEFGDEYGNSGFRHMPALLQYQKNGETQLKYAEQTDAIDVRPILKHAIRDPENSIYRASLDQETVNTTGGGRGIRFPEHYVTALDYTKARELEASEENVLGFEKNGSGTLVGLGDQIDEALRHLIDDMGVTGYNNNEDLDLETARPDWGGTIVSEEFGDSLENHITNPDSKVRQYTENVGRGLYLIRNEMGMSTSLALIGTLANPEFLPTDQDTVNQIRRKQAYDEVRERIVG</sequence>